<protein>
    <submittedName>
        <fullName evidence="1">Uncharacterized protein</fullName>
    </submittedName>
</protein>
<gene>
    <name evidence="1" type="ORF">LCGC14_1259060</name>
</gene>
<dbReference type="AlphaFoldDB" id="A0A0F9L1A6"/>
<reference evidence="1" key="1">
    <citation type="journal article" date="2015" name="Nature">
        <title>Complex archaea that bridge the gap between prokaryotes and eukaryotes.</title>
        <authorList>
            <person name="Spang A."/>
            <person name="Saw J.H."/>
            <person name="Jorgensen S.L."/>
            <person name="Zaremba-Niedzwiedzka K."/>
            <person name="Martijn J."/>
            <person name="Lind A.E."/>
            <person name="van Eijk R."/>
            <person name="Schleper C."/>
            <person name="Guy L."/>
            <person name="Ettema T.J."/>
        </authorList>
    </citation>
    <scope>NUCLEOTIDE SEQUENCE</scope>
</reference>
<proteinExistence type="predicted"/>
<evidence type="ECO:0000313" key="1">
    <source>
        <dbReference type="EMBL" id="KKM88409.1"/>
    </source>
</evidence>
<sequence>MAKRSTRRKILDADEQAVFHLKAAQRQLVRIAAMADDQSGYIDNNLPPIIAAVEFIIDTLDKFSEKL</sequence>
<name>A0A0F9L1A6_9ZZZZ</name>
<comment type="caution">
    <text evidence="1">The sequence shown here is derived from an EMBL/GenBank/DDBJ whole genome shotgun (WGS) entry which is preliminary data.</text>
</comment>
<accession>A0A0F9L1A6</accession>
<organism evidence="1">
    <name type="scientific">marine sediment metagenome</name>
    <dbReference type="NCBI Taxonomy" id="412755"/>
    <lineage>
        <taxon>unclassified sequences</taxon>
        <taxon>metagenomes</taxon>
        <taxon>ecological metagenomes</taxon>
    </lineage>
</organism>
<dbReference type="EMBL" id="LAZR01006961">
    <property type="protein sequence ID" value="KKM88409.1"/>
    <property type="molecule type" value="Genomic_DNA"/>
</dbReference>